<feature type="domain" description="Core-binding (CB)" evidence="8">
    <location>
        <begin position="2"/>
        <end position="81"/>
    </location>
</feature>
<evidence type="ECO:0000313" key="10">
    <source>
        <dbReference type="Proteomes" id="UP000005384"/>
    </source>
</evidence>
<dbReference type="SUPFAM" id="SSF56349">
    <property type="entry name" value="DNA breaking-rejoining enzymes"/>
    <property type="match status" value="1"/>
</dbReference>
<keyword evidence="3" id="KW-0229">DNA integration</keyword>
<dbReference type="GO" id="GO:0015074">
    <property type="term" value="P:DNA integration"/>
    <property type="evidence" value="ECO:0007669"/>
    <property type="project" value="UniProtKB-KW"/>
</dbReference>
<accession>G5IKX4</accession>
<comment type="caution">
    <text evidence="9">The sequence shown here is derived from an EMBL/GenBank/DDBJ whole genome shotgun (WGS) entry which is preliminary data.</text>
</comment>
<dbReference type="InterPro" id="IPR004107">
    <property type="entry name" value="Integrase_SAM-like_N"/>
</dbReference>
<evidence type="ECO:0000259" key="7">
    <source>
        <dbReference type="PROSITE" id="PS51898"/>
    </source>
</evidence>
<dbReference type="Proteomes" id="UP000005384">
    <property type="component" value="Unassembled WGS sequence"/>
</dbReference>
<reference evidence="9 10" key="1">
    <citation type="submission" date="2011-08" db="EMBL/GenBank/DDBJ databases">
        <title>The Genome Sequence of Clostridium hathewayi WAL-18680.</title>
        <authorList>
            <consortium name="The Broad Institute Genome Sequencing Platform"/>
            <person name="Earl A."/>
            <person name="Ward D."/>
            <person name="Feldgarden M."/>
            <person name="Gevers D."/>
            <person name="Finegold S.M."/>
            <person name="Summanen P.H."/>
            <person name="Molitoris D.R."/>
            <person name="Song M."/>
            <person name="Daigneault M."/>
            <person name="Allen-Vercoe E."/>
            <person name="Young S.K."/>
            <person name="Zeng Q."/>
            <person name="Gargeya S."/>
            <person name="Fitzgerald M."/>
            <person name="Haas B."/>
            <person name="Abouelleil A."/>
            <person name="Alvarado L."/>
            <person name="Arachchi H.M."/>
            <person name="Berlin A."/>
            <person name="Brown A."/>
            <person name="Chapman S.B."/>
            <person name="Chen Z."/>
            <person name="Dunbar C."/>
            <person name="Freedman E."/>
            <person name="Gearin G."/>
            <person name="Gellesch M."/>
            <person name="Goldberg J."/>
            <person name="Griggs A."/>
            <person name="Gujja S."/>
            <person name="Heiman D."/>
            <person name="Howarth C."/>
            <person name="Larson L."/>
            <person name="Lui A."/>
            <person name="MacDonald P.J.P."/>
            <person name="Montmayeur A."/>
            <person name="Murphy C."/>
            <person name="Neiman D."/>
            <person name="Pearson M."/>
            <person name="Priest M."/>
            <person name="Roberts A."/>
            <person name="Saif S."/>
            <person name="Shea T."/>
            <person name="Shenoy N."/>
            <person name="Sisk P."/>
            <person name="Stolte C."/>
            <person name="Sykes S."/>
            <person name="Wortman J."/>
            <person name="Nusbaum C."/>
            <person name="Birren B."/>
        </authorList>
    </citation>
    <scope>NUCLEOTIDE SEQUENCE [LARGE SCALE GENOMIC DNA]</scope>
    <source>
        <strain evidence="9 10">WAL-18680</strain>
    </source>
</reference>
<dbReference type="GO" id="GO:0006310">
    <property type="term" value="P:DNA recombination"/>
    <property type="evidence" value="ECO:0007669"/>
    <property type="project" value="UniProtKB-KW"/>
</dbReference>
<dbReference type="HOGENOM" id="CLU_027562_9_2_9"/>
<dbReference type="GO" id="GO:0003677">
    <property type="term" value="F:DNA binding"/>
    <property type="evidence" value="ECO:0007669"/>
    <property type="project" value="UniProtKB-UniRule"/>
</dbReference>
<dbReference type="Gene3D" id="1.10.443.10">
    <property type="entry name" value="Intergrase catalytic core"/>
    <property type="match status" value="1"/>
</dbReference>
<evidence type="ECO:0008006" key="11">
    <source>
        <dbReference type="Google" id="ProtNLM"/>
    </source>
</evidence>
<evidence type="ECO:0000256" key="3">
    <source>
        <dbReference type="ARBA" id="ARBA00022908"/>
    </source>
</evidence>
<protein>
    <recommendedName>
        <fullName evidence="11">Integrase</fullName>
    </recommendedName>
</protein>
<keyword evidence="4 6" id="KW-0238">DNA-binding</keyword>
<dbReference type="InterPro" id="IPR002104">
    <property type="entry name" value="Integrase_catalytic"/>
</dbReference>
<dbReference type="InterPro" id="IPR013762">
    <property type="entry name" value="Integrase-like_cat_sf"/>
</dbReference>
<dbReference type="RefSeq" id="WP_006782143.1">
    <property type="nucleotide sequence ID" value="NZ_CP040506.1"/>
</dbReference>
<dbReference type="PROSITE" id="PS51898">
    <property type="entry name" value="TYR_RECOMBINASE"/>
    <property type="match status" value="1"/>
</dbReference>
<name>G5IKX4_9FIRM</name>
<evidence type="ECO:0000313" key="9">
    <source>
        <dbReference type="EMBL" id="EHI57910.1"/>
    </source>
</evidence>
<comment type="function">
    <text evidence="1">Site-specific tyrosine recombinase, which acts by catalyzing the cutting and rejoining of the recombining DNA molecules.</text>
</comment>
<feature type="domain" description="Tyr recombinase" evidence="7">
    <location>
        <begin position="99"/>
        <end position="272"/>
    </location>
</feature>
<dbReference type="InterPro" id="IPR011010">
    <property type="entry name" value="DNA_brk_join_enz"/>
</dbReference>
<keyword evidence="10" id="KW-1185">Reference proteome</keyword>
<evidence type="ECO:0000256" key="6">
    <source>
        <dbReference type="PROSITE-ProRule" id="PRU01248"/>
    </source>
</evidence>
<dbReference type="Pfam" id="PF00589">
    <property type="entry name" value="Phage_integrase"/>
    <property type="match status" value="1"/>
</dbReference>
<dbReference type="AlphaFoldDB" id="G5IKX4"/>
<dbReference type="Gene3D" id="1.10.150.130">
    <property type="match status" value="1"/>
</dbReference>
<dbReference type="PANTHER" id="PTHR30349">
    <property type="entry name" value="PHAGE INTEGRASE-RELATED"/>
    <property type="match status" value="1"/>
</dbReference>
<dbReference type="OrthoDB" id="283809at2"/>
<dbReference type="PANTHER" id="PTHR30349:SF89">
    <property type="entry name" value="INTEGRASE_RECOMBINASE"/>
    <property type="match status" value="1"/>
</dbReference>
<dbReference type="PATRIC" id="fig|742737.3.peg.4140"/>
<organism evidence="9 10">
    <name type="scientific">Hungatella hathewayi WAL-18680</name>
    <dbReference type="NCBI Taxonomy" id="742737"/>
    <lineage>
        <taxon>Bacteria</taxon>
        <taxon>Bacillati</taxon>
        <taxon>Bacillota</taxon>
        <taxon>Clostridia</taxon>
        <taxon>Lachnospirales</taxon>
        <taxon>Lachnospiraceae</taxon>
        <taxon>Hungatella</taxon>
    </lineage>
</organism>
<evidence type="ECO:0000256" key="5">
    <source>
        <dbReference type="ARBA" id="ARBA00023172"/>
    </source>
</evidence>
<gene>
    <name evidence="9" type="ORF">HMPREF9473_04152</name>
</gene>
<evidence type="ECO:0000256" key="4">
    <source>
        <dbReference type="ARBA" id="ARBA00023125"/>
    </source>
</evidence>
<evidence type="ECO:0000259" key="8">
    <source>
        <dbReference type="PROSITE" id="PS51900"/>
    </source>
</evidence>
<dbReference type="Pfam" id="PF02899">
    <property type="entry name" value="Phage_int_SAM_1"/>
    <property type="match status" value="1"/>
</dbReference>
<keyword evidence="5" id="KW-0233">DNA recombination</keyword>
<evidence type="ECO:0000256" key="2">
    <source>
        <dbReference type="ARBA" id="ARBA00008857"/>
    </source>
</evidence>
<sequence length="279" mass="32509">MRITELTLEEYRGYLQDEERSSATVEKYLRDVRKFIAYLSGDMTISKDKVREYKQWLKERYTIASANSMLAAVNSFFTYLGQEEWKVRLYKIQRAVYSKPEREMTKADYKRLVCAARKEGDMRMSMLIQTICSTGIRISELKYITVESLGVCRAEIYNKGKSRLVLIPSELARALKKYCKEEDITSGSIFVTKNGKPMDRSNISKRMKQIGKTAGVDSAKVFPHNLRHLFARTFYNVEKDVVRLMDLLGHSNISTTRIYTVDTEERPREQMARMHLVLD</sequence>
<dbReference type="EMBL" id="ADLN01000115">
    <property type="protein sequence ID" value="EHI57910.1"/>
    <property type="molecule type" value="Genomic_DNA"/>
</dbReference>
<dbReference type="InterPro" id="IPR044068">
    <property type="entry name" value="CB"/>
</dbReference>
<dbReference type="PROSITE" id="PS51900">
    <property type="entry name" value="CB"/>
    <property type="match status" value="1"/>
</dbReference>
<dbReference type="InterPro" id="IPR010998">
    <property type="entry name" value="Integrase_recombinase_N"/>
</dbReference>
<comment type="similarity">
    <text evidence="2">Belongs to the 'phage' integrase family.</text>
</comment>
<evidence type="ECO:0000256" key="1">
    <source>
        <dbReference type="ARBA" id="ARBA00003283"/>
    </source>
</evidence>
<dbReference type="InterPro" id="IPR050090">
    <property type="entry name" value="Tyrosine_recombinase_XerCD"/>
</dbReference>
<proteinExistence type="inferred from homology"/>